<evidence type="ECO:0000313" key="1">
    <source>
        <dbReference type="EMBL" id="MCY1723500.1"/>
    </source>
</evidence>
<dbReference type="Proteomes" id="UP001145087">
    <property type="component" value="Unassembled WGS sequence"/>
</dbReference>
<gene>
    <name evidence="1" type="ORF">OU798_24325</name>
</gene>
<sequence length="285" mass="32206">MKKLMNLIIVILLSGIITNCTDKLREDFEEIDFTKSAQLSEKPIVEYWFSDYMPLIPVLYGIKTYETTVGDEGERFTSKIVGNYTIPYTSGAITGVKIFWGRDDVELVFINDKRNLYFIAAQIEDESESIISTDCELTSFPPEAIIGKVYDGMIFEMFPEGETWEVNITEEPYECRLTGPTPDGGTNSGVTLVTIDDVHISGKRYNNAIILWELEPYFPFEELNFSGKEQELGLRLPTIEDTQDMAIDDFIIFGHRIGILATGNIGDEGTLDGLDELVSISHNFR</sequence>
<dbReference type="AlphaFoldDB" id="A0A9X3FHY6"/>
<dbReference type="RefSeq" id="WP_343335826.1">
    <property type="nucleotide sequence ID" value="NZ_JAPOHD010000069.1"/>
</dbReference>
<name>A0A9X3FHY6_9BACT</name>
<protein>
    <submittedName>
        <fullName evidence="1">Uncharacterized protein</fullName>
    </submittedName>
</protein>
<dbReference type="EMBL" id="JAPOHD010000069">
    <property type="protein sequence ID" value="MCY1723500.1"/>
    <property type="molecule type" value="Genomic_DNA"/>
</dbReference>
<keyword evidence="2" id="KW-1185">Reference proteome</keyword>
<reference evidence="1" key="1">
    <citation type="submission" date="2022-11" db="EMBL/GenBank/DDBJ databases">
        <title>Marilongibacter aestuarii gen. nov., sp. nov., isolated from tidal flat sediment.</title>
        <authorList>
            <person name="Jiayan W."/>
        </authorList>
    </citation>
    <scope>NUCLEOTIDE SEQUENCE</scope>
    <source>
        <strain evidence="1">Z1-6</strain>
    </source>
</reference>
<proteinExistence type="predicted"/>
<comment type="caution">
    <text evidence="1">The sequence shown here is derived from an EMBL/GenBank/DDBJ whole genome shotgun (WGS) entry which is preliminary data.</text>
</comment>
<organism evidence="1 2">
    <name type="scientific">Draconibacterium aestuarii</name>
    <dbReference type="NCBI Taxonomy" id="2998507"/>
    <lineage>
        <taxon>Bacteria</taxon>
        <taxon>Pseudomonadati</taxon>
        <taxon>Bacteroidota</taxon>
        <taxon>Bacteroidia</taxon>
        <taxon>Marinilabiliales</taxon>
        <taxon>Prolixibacteraceae</taxon>
        <taxon>Draconibacterium</taxon>
    </lineage>
</organism>
<evidence type="ECO:0000313" key="2">
    <source>
        <dbReference type="Proteomes" id="UP001145087"/>
    </source>
</evidence>
<accession>A0A9X3FHY6</accession>